<organism evidence="15 16">
    <name type="scientific">Actinomyces gaoshouyii</name>
    <dbReference type="NCBI Taxonomy" id="1960083"/>
    <lineage>
        <taxon>Bacteria</taxon>
        <taxon>Bacillati</taxon>
        <taxon>Actinomycetota</taxon>
        <taxon>Actinomycetes</taxon>
        <taxon>Actinomycetales</taxon>
        <taxon>Actinomycetaceae</taxon>
        <taxon>Actinomyces</taxon>
    </lineage>
</organism>
<feature type="domain" description="YjeF C-terminal" evidence="13">
    <location>
        <begin position="250"/>
        <end position="556"/>
    </location>
</feature>
<feature type="binding site" evidence="11">
    <location>
        <position position="335"/>
    </location>
    <ligand>
        <name>(6S)-NADPHX</name>
        <dbReference type="ChEBI" id="CHEBI:64076"/>
    </ligand>
</feature>
<dbReference type="PROSITE" id="PS51385">
    <property type="entry name" value="YJEF_N"/>
    <property type="match status" value="1"/>
</dbReference>
<dbReference type="Proteomes" id="UP000614239">
    <property type="component" value="Unassembled WGS sequence"/>
</dbReference>
<keyword evidence="12" id="KW-0413">Isomerase</keyword>
<keyword evidence="12" id="KW-0630">Potassium</keyword>
<comment type="similarity">
    <text evidence="2">In the C-terminal section; belongs to the NnrD/CARKD family.</text>
</comment>
<evidence type="ECO:0000256" key="3">
    <source>
        <dbReference type="ARBA" id="ARBA00022741"/>
    </source>
</evidence>
<dbReference type="Gene3D" id="3.40.1190.20">
    <property type="match status" value="1"/>
</dbReference>
<reference evidence="15" key="1">
    <citation type="journal article" date="2014" name="Int. J. Syst. Evol. Microbiol.">
        <title>Complete genome sequence of Corynebacterium casei LMG S-19264T (=DSM 44701T), isolated from a smear-ripened cheese.</title>
        <authorList>
            <consortium name="US DOE Joint Genome Institute (JGI-PGF)"/>
            <person name="Walter F."/>
            <person name="Albersmeier A."/>
            <person name="Kalinowski J."/>
            <person name="Ruckert C."/>
        </authorList>
    </citation>
    <scope>NUCLEOTIDE SEQUENCE</scope>
    <source>
        <strain evidence="15">CGMCC 4.7372</strain>
    </source>
</reference>
<accession>A0A8H9H7S4</accession>
<dbReference type="EC" id="5.1.99.6" evidence="12"/>
<dbReference type="PANTHER" id="PTHR12592:SF0">
    <property type="entry name" value="ATP-DEPENDENT (S)-NAD(P)H-HYDRATE DEHYDRATASE"/>
    <property type="match status" value="1"/>
</dbReference>
<comment type="catalytic activity">
    <reaction evidence="12">
        <text>(6R)-NADPHX = (6S)-NADPHX</text>
        <dbReference type="Rhea" id="RHEA:32227"/>
        <dbReference type="ChEBI" id="CHEBI:64076"/>
        <dbReference type="ChEBI" id="CHEBI:64077"/>
        <dbReference type="EC" id="5.1.99.6"/>
    </reaction>
</comment>
<feature type="binding site" evidence="12">
    <location>
        <position position="84"/>
    </location>
    <ligand>
        <name>K(+)</name>
        <dbReference type="ChEBI" id="CHEBI:29103"/>
    </ligand>
</feature>
<dbReference type="Pfam" id="PF01256">
    <property type="entry name" value="Carb_kinase"/>
    <property type="match status" value="1"/>
</dbReference>
<dbReference type="SUPFAM" id="SSF64153">
    <property type="entry name" value="YjeF N-terminal domain-like"/>
    <property type="match status" value="1"/>
</dbReference>
<feature type="binding site" evidence="12">
    <location>
        <position position="188"/>
    </location>
    <ligand>
        <name>K(+)</name>
        <dbReference type="ChEBI" id="CHEBI:29103"/>
    </ligand>
</feature>
<evidence type="ECO:0000313" key="15">
    <source>
        <dbReference type="EMBL" id="GGO96507.1"/>
    </source>
</evidence>
<dbReference type="Gene3D" id="3.40.50.10260">
    <property type="entry name" value="YjeF N-terminal domain"/>
    <property type="match status" value="1"/>
</dbReference>
<evidence type="ECO:0000256" key="7">
    <source>
        <dbReference type="ARBA" id="ARBA00023239"/>
    </source>
</evidence>
<comment type="similarity">
    <text evidence="11">Belongs to the NnrD/CARKD family.</text>
</comment>
<dbReference type="PROSITE" id="PS01050">
    <property type="entry name" value="YJEF_C_2"/>
    <property type="match status" value="1"/>
</dbReference>
<comment type="caution">
    <text evidence="15">The sequence shown here is derived from an EMBL/GenBank/DDBJ whole genome shotgun (WGS) entry which is preliminary data.</text>
</comment>
<evidence type="ECO:0000256" key="10">
    <source>
        <dbReference type="ARBA" id="ARBA00049209"/>
    </source>
</evidence>
<dbReference type="GO" id="GO:0046872">
    <property type="term" value="F:metal ion binding"/>
    <property type="evidence" value="ECO:0007669"/>
    <property type="project" value="UniProtKB-KW"/>
</dbReference>
<comment type="cofactor">
    <cofactor evidence="11">
        <name>Mg(2+)</name>
        <dbReference type="ChEBI" id="CHEBI:18420"/>
    </cofactor>
</comment>
<dbReference type="GO" id="GO:0052855">
    <property type="term" value="F:ADP-dependent NAD(P)H-hydrate dehydratase activity"/>
    <property type="evidence" value="ECO:0007669"/>
    <property type="project" value="UniProtKB-UniRule"/>
</dbReference>
<sequence length="575" mass="56979">MPTAMSDARVLEAAECAATPTLARRAAYPARAIARAEAPLTAGTDQYMRRAARAVAGACLAELRELRGSVAGSRVLVLVGGGRNGGDALLAGALLARRGARVEARPATDHPHGAALSEARAAGVAVADAPAPSPVLGGAAADLIIDGLTGIGASGPLRPRAAALIAPLIAAGAPGERAFRVLAVDVPSGVGVDDGSLPGPVLAADRTVTFTCPRGAHLLPPAAPLSGRVDVVDLGLPVPTGSEPLASVPDPALLAALLRAPGATDHKYTRGVVGLHAGSEAYPGAAVLAVSGAIRAGVGMARIQAPRRAVDLVLASRPEAVPAIGRCQAIVVGPGTHRADQPRAEELRGALRAALRRGSGEGQWAVIDAGALPLLPDLLGEGLICGPEHVLTPHAGEAAALLSGLGLPATREEVEAAPASAARGLAGATGATVILKAVPALIARPGGGPVLSLDAGPGWLATAGSGDVLAGALGAVLAAVRADRERAEGHQRGELSIGAAGLLLEDAVALAAAASVRLHADAGRLASGQALGRGHEGRPIAALDVADHLSCARQRLRAQALPHDQPASLAETGRN</sequence>
<reference evidence="15" key="2">
    <citation type="submission" date="2020-09" db="EMBL/GenBank/DDBJ databases">
        <authorList>
            <person name="Sun Q."/>
            <person name="Zhou Y."/>
        </authorList>
    </citation>
    <scope>NUCLEOTIDE SEQUENCE</scope>
    <source>
        <strain evidence="15">CGMCC 4.7372</strain>
    </source>
</reference>
<comment type="function">
    <text evidence="8">Bifunctional enzyme that catalyzes the epimerization of the S- and R-forms of NAD(P)HX and the dehydration of the S-form of NAD(P)HX at the expense of ADP, which is converted to AMP. This allows the repair of both epimers of NAD(P)HX, a damaged form of NAD(P)H that is a result of enzymatic or heat-dependent hydration.</text>
</comment>
<evidence type="ECO:0000256" key="9">
    <source>
        <dbReference type="ARBA" id="ARBA00048238"/>
    </source>
</evidence>
<dbReference type="InterPro" id="IPR029056">
    <property type="entry name" value="Ribokinase-like"/>
</dbReference>
<evidence type="ECO:0000256" key="8">
    <source>
        <dbReference type="ARBA" id="ARBA00025153"/>
    </source>
</evidence>
<feature type="binding site" evidence="12">
    <location>
        <position position="185"/>
    </location>
    <ligand>
        <name>(6S)-NADPHX</name>
        <dbReference type="ChEBI" id="CHEBI:64076"/>
    </ligand>
</feature>
<feature type="domain" description="YjeF N-terminal" evidence="14">
    <location>
        <begin position="29"/>
        <end position="242"/>
    </location>
</feature>
<keyword evidence="16" id="KW-1185">Reference proteome</keyword>
<dbReference type="EC" id="4.2.1.136" evidence="11"/>
<dbReference type="GO" id="GO:0052856">
    <property type="term" value="F:NAD(P)HX epimerase activity"/>
    <property type="evidence" value="ECO:0007669"/>
    <property type="project" value="UniProtKB-UniRule"/>
</dbReference>
<dbReference type="AlphaFoldDB" id="A0A8H9H7S4"/>
<keyword evidence="6 11" id="KW-0520">NAD</keyword>
<dbReference type="EMBL" id="BMNJ01000002">
    <property type="protein sequence ID" value="GGO96507.1"/>
    <property type="molecule type" value="Genomic_DNA"/>
</dbReference>
<proteinExistence type="inferred from homology"/>
<feature type="binding site" evidence="11">
    <location>
        <position position="467"/>
    </location>
    <ligand>
        <name>(6S)-NADPHX</name>
        <dbReference type="ChEBI" id="CHEBI:64076"/>
    </ligand>
</feature>
<evidence type="ECO:0000256" key="5">
    <source>
        <dbReference type="ARBA" id="ARBA00022857"/>
    </source>
</evidence>
<evidence type="ECO:0000256" key="12">
    <source>
        <dbReference type="HAMAP-Rule" id="MF_01966"/>
    </source>
</evidence>
<dbReference type="SUPFAM" id="SSF53613">
    <property type="entry name" value="Ribokinase-like"/>
    <property type="match status" value="1"/>
</dbReference>
<comment type="catalytic activity">
    <reaction evidence="9 11">
        <text>(6S)-NADHX + ADP = AMP + phosphate + NADH + H(+)</text>
        <dbReference type="Rhea" id="RHEA:32223"/>
        <dbReference type="ChEBI" id="CHEBI:15378"/>
        <dbReference type="ChEBI" id="CHEBI:43474"/>
        <dbReference type="ChEBI" id="CHEBI:57945"/>
        <dbReference type="ChEBI" id="CHEBI:64074"/>
        <dbReference type="ChEBI" id="CHEBI:456215"/>
        <dbReference type="ChEBI" id="CHEBI:456216"/>
        <dbReference type="EC" id="4.2.1.136"/>
    </reaction>
</comment>
<keyword evidence="7 11" id="KW-0456">Lyase</keyword>
<keyword evidence="5 11" id="KW-0521">NADP</keyword>
<dbReference type="CDD" id="cd01171">
    <property type="entry name" value="YXKO-related"/>
    <property type="match status" value="1"/>
</dbReference>
<dbReference type="GO" id="GO:0046496">
    <property type="term" value="P:nicotinamide nucleotide metabolic process"/>
    <property type="evidence" value="ECO:0007669"/>
    <property type="project" value="UniProtKB-UniRule"/>
</dbReference>
<comment type="caution">
    <text evidence="11">Lacks conserved residue(s) required for the propagation of feature annotation.</text>
</comment>
<feature type="binding site" evidence="12">
    <location>
        <begin position="150"/>
        <end position="156"/>
    </location>
    <ligand>
        <name>(6S)-NADPHX</name>
        <dbReference type="ChEBI" id="CHEBI:64076"/>
    </ligand>
</feature>
<dbReference type="PROSITE" id="PS51383">
    <property type="entry name" value="YJEF_C_3"/>
    <property type="match status" value="1"/>
</dbReference>
<feature type="binding site" evidence="12">
    <location>
        <position position="146"/>
    </location>
    <ligand>
        <name>K(+)</name>
        <dbReference type="ChEBI" id="CHEBI:29103"/>
    </ligand>
</feature>
<comment type="similarity">
    <text evidence="1">In the N-terminal section; belongs to the NnrE/AIBP family.</text>
</comment>
<feature type="binding site" evidence="12">
    <location>
        <begin position="83"/>
        <end position="87"/>
    </location>
    <ligand>
        <name>(6S)-NADPHX</name>
        <dbReference type="ChEBI" id="CHEBI:64076"/>
    </ligand>
</feature>
<dbReference type="PANTHER" id="PTHR12592">
    <property type="entry name" value="ATP-DEPENDENT (S)-NAD(P)H-HYDRATE DEHYDRATASE FAMILY MEMBER"/>
    <property type="match status" value="1"/>
</dbReference>
<dbReference type="GO" id="GO:0110051">
    <property type="term" value="P:metabolite repair"/>
    <property type="evidence" value="ECO:0007669"/>
    <property type="project" value="TreeGrafter"/>
</dbReference>
<comment type="catalytic activity">
    <reaction evidence="12">
        <text>(6R)-NADHX = (6S)-NADHX</text>
        <dbReference type="Rhea" id="RHEA:32215"/>
        <dbReference type="ChEBI" id="CHEBI:64074"/>
        <dbReference type="ChEBI" id="CHEBI:64075"/>
        <dbReference type="EC" id="5.1.99.6"/>
    </reaction>
</comment>
<keyword evidence="12" id="KW-0479">Metal-binding</keyword>
<comment type="catalytic activity">
    <reaction evidence="10 11">
        <text>(6S)-NADPHX + ADP = AMP + phosphate + NADPH + H(+)</text>
        <dbReference type="Rhea" id="RHEA:32235"/>
        <dbReference type="ChEBI" id="CHEBI:15378"/>
        <dbReference type="ChEBI" id="CHEBI:43474"/>
        <dbReference type="ChEBI" id="CHEBI:57783"/>
        <dbReference type="ChEBI" id="CHEBI:64076"/>
        <dbReference type="ChEBI" id="CHEBI:456215"/>
        <dbReference type="ChEBI" id="CHEBI:456216"/>
        <dbReference type="EC" id="4.2.1.136"/>
    </reaction>
</comment>
<protein>
    <recommendedName>
        <fullName evidence="11 12">Multifunctional fusion protein</fullName>
    </recommendedName>
    <domain>
        <recommendedName>
            <fullName evidence="11">ADP-dependent (S)-NAD(P)H-hydrate dehydratase</fullName>
            <ecNumber evidence="11">4.2.1.136</ecNumber>
        </recommendedName>
        <alternativeName>
            <fullName evidence="11">ADP-dependent NAD(P)HX dehydratase</fullName>
        </alternativeName>
    </domain>
    <domain>
        <recommendedName>
            <fullName evidence="12">NAD(P)H-hydrate epimerase</fullName>
            <ecNumber evidence="12">5.1.99.6</ecNumber>
        </recommendedName>
        <alternativeName>
            <fullName evidence="12">NAD(P)HX epimerase</fullName>
        </alternativeName>
    </domain>
</protein>
<dbReference type="InterPro" id="IPR000631">
    <property type="entry name" value="CARKD"/>
</dbReference>
<dbReference type="InterPro" id="IPR036652">
    <property type="entry name" value="YjeF_N_dom_sf"/>
</dbReference>
<dbReference type="HAMAP" id="MF_01966">
    <property type="entry name" value="NADHX_epimerase"/>
    <property type="match status" value="1"/>
</dbReference>
<comment type="function">
    <text evidence="12">Catalyzes the epimerization of the S- and R-forms of NAD(P)HX, a damaged form of NAD(P)H that is a result of enzymatic or heat-dependent hydration. This is a prerequisite for the S-specific NAD(P)H-hydrate dehydratase to allow the repair of both epimers of NAD(P)HX.</text>
</comment>
<dbReference type="InterPro" id="IPR017953">
    <property type="entry name" value="Carbohydrate_kinase_pred_CS"/>
</dbReference>
<feature type="binding site" evidence="11">
    <location>
        <position position="285"/>
    </location>
    <ligand>
        <name>(6S)-NADPHX</name>
        <dbReference type="ChEBI" id="CHEBI:64076"/>
    </ligand>
</feature>
<evidence type="ECO:0000256" key="11">
    <source>
        <dbReference type="HAMAP-Rule" id="MF_01965"/>
    </source>
</evidence>
<evidence type="ECO:0000259" key="14">
    <source>
        <dbReference type="PROSITE" id="PS51385"/>
    </source>
</evidence>
<name>A0A8H9H7S4_9ACTO</name>
<feature type="binding site" evidence="11">
    <location>
        <position position="466"/>
    </location>
    <ligand>
        <name>AMP</name>
        <dbReference type="ChEBI" id="CHEBI:456215"/>
    </ligand>
</feature>
<evidence type="ECO:0000256" key="1">
    <source>
        <dbReference type="ARBA" id="ARBA00006001"/>
    </source>
</evidence>
<evidence type="ECO:0000313" key="16">
    <source>
        <dbReference type="Proteomes" id="UP000614239"/>
    </source>
</evidence>
<comment type="similarity">
    <text evidence="12">Belongs to the NnrE/AIBP family.</text>
</comment>
<dbReference type="GO" id="GO:0005524">
    <property type="term" value="F:ATP binding"/>
    <property type="evidence" value="ECO:0007669"/>
    <property type="project" value="UniProtKB-KW"/>
</dbReference>
<dbReference type="InterPro" id="IPR004443">
    <property type="entry name" value="YjeF_N_dom"/>
</dbReference>
<keyword evidence="4 11" id="KW-0067">ATP-binding</keyword>
<evidence type="ECO:0000256" key="2">
    <source>
        <dbReference type="ARBA" id="ARBA00009524"/>
    </source>
</evidence>
<dbReference type="HAMAP" id="MF_01965">
    <property type="entry name" value="NADHX_dehydratase"/>
    <property type="match status" value="1"/>
</dbReference>
<feature type="binding site" evidence="11">
    <location>
        <position position="394"/>
    </location>
    <ligand>
        <name>(6S)-NADPHX</name>
        <dbReference type="ChEBI" id="CHEBI:64076"/>
    </ligand>
</feature>
<keyword evidence="3 11" id="KW-0547">Nucleotide-binding</keyword>
<evidence type="ECO:0000256" key="4">
    <source>
        <dbReference type="ARBA" id="ARBA00022840"/>
    </source>
</evidence>
<dbReference type="Pfam" id="PF03853">
    <property type="entry name" value="YjeF_N"/>
    <property type="match status" value="1"/>
</dbReference>
<evidence type="ECO:0000256" key="6">
    <source>
        <dbReference type="ARBA" id="ARBA00023027"/>
    </source>
</evidence>
<evidence type="ECO:0000259" key="13">
    <source>
        <dbReference type="PROSITE" id="PS51383"/>
    </source>
</evidence>
<comment type="cofactor">
    <cofactor evidence="12">
        <name>K(+)</name>
        <dbReference type="ChEBI" id="CHEBI:29103"/>
    </cofactor>
    <text evidence="12">Binds 1 potassium ion per subunit.</text>
</comment>
<comment type="subunit">
    <text evidence="11">Homotetramer.</text>
</comment>
<comment type="function">
    <text evidence="11">Catalyzes the dehydration of the S-form of NAD(P)HX at the expense of ADP, which is converted to AMP. Together with NAD(P)HX epimerase, which catalyzes the epimerization of the S- and R-forms, the enzyme allows the repair of both epimers of NAD(P)HX, a damaged form of NAD(P)H that is a result of enzymatic or heat-dependent hydration.</text>
</comment>
<gene>
    <name evidence="11" type="primary">nnrD</name>
    <name evidence="12" type="synonym">nnrE</name>
    <name evidence="15" type="ORF">GCM10011612_06870</name>
</gene>